<gene>
    <name evidence="1" type="ORF">LCGC14_1924100</name>
</gene>
<comment type="caution">
    <text evidence="1">The sequence shown here is derived from an EMBL/GenBank/DDBJ whole genome shotgun (WGS) entry which is preliminary data.</text>
</comment>
<organism evidence="1">
    <name type="scientific">marine sediment metagenome</name>
    <dbReference type="NCBI Taxonomy" id="412755"/>
    <lineage>
        <taxon>unclassified sequences</taxon>
        <taxon>metagenomes</taxon>
        <taxon>ecological metagenomes</taxon>
    </lineage>
</organism>
<name>A0A0F9FQK2_9ZZZZ</name>
<dbReference type="AlphaFoldDB" id="A0A0F9FQK2"/>
<sequence length="130" mass="14527">MRVSLRVGFTGTRQGMTTKQKLGLSQTLRYLHGMFHHGDCIGADIEANGIARSLNYGVEIHPPIDSRYRAWCSSMCVHSRKPYLERNHDIVDVSHLLIACPAGPEILRSGTWATVRYARKTGVPVIILEP</sequence>
<protein>
    <recommendedName>
        <fullName evidence="2">DNA recombination-mediator protein A</fullName>
    </recommendedName>
</protein>
<dbReference type="EMBL" id="LAZR01020549">
    <property type="protein sequence ID" value="KKL88498.1"/>
    <property type="molecule type" value="Genomic_DNA"/>
</dbReference>
<evidence type="ECO:0008006" key="2">
    <source>
        <dbReference type="Google" id="ProtNLM"/>
    </source>
</evidence>
<proteinExistence type="predicted"/>
<dbReference type="Gene3D" id="3.40.50.450">
    <property type="match status" value="1"/>
</dbReference>
<reference evidence="1" key="1">
    <citation type="journal article" date="2015" name="Nature">
        <title>Complex archaea that bridge the gap between prokaryotes and eukaryotes.</title>
        <authorList>
            <person name="Spang A."/>
            <person name="Saw J.H."/>
            <person name="Jorgensen S.L."/>
            <person name="Zaremba-Niedzwiedzka K."/>
            <person name="Martijn J."/>
            <person name="Lind A.E."/>
            <person name="van Eijk R."/>
            <person name="Schleper C."/>
            <person name="Guy L."/>
            <person name="Ettema T.J."/>
        </authorList>
    </citation>
    <scope>NUCLEOTIDE SEQUENCE</scope>
</reference>
<evidence type="ECO:0000313" key="1">
    <source>
        <dbReference type="EMBL" id="KKL88498.1"/>
    </source>
</evidence>
<dbReference type="SUPFAM" id="SSF102405">
    <property type="entry name" value="MCP/YpsA-like"/>
    <property type="match status" value="1"/>
</dbReference>
<accession>A0A0F9FQK2</accession>